<dbReference type="PANTHER" id="PTHR12992:SF11">
    <property type="entry name" value="MITOCHONDRIAL COENZYME A DIPHOSPHATASE NUDT8"/>
    <property type="match status" value="1"/>
</dbReference>
<accession>A0AA36Y5K5</accession>
<keyword evidence="6" id="KW-0464">Manganese</keyword>
<proteinExistence type="predicted"/>
<evidence type="ECO:0000256" key="6">
    <source>
        <dbReference type="ARBA" id="ARBA00023211"/>
    </source>
</evidence>
<protein>
    <recommendedName>
        <fullName evidence="7">Nudix hydrolase domain-containing protein</fullName>
    </recommendedName>
</protein>
<evidence type="ECO:0000256" key="5">
    <source>
        <dbReference type="ARBA" id="ARBA00022842"/>
    </source>
</evidence>
<evidence type="ECO:0000259" key="7">
    <source>
        <dbReference type="PROSITE" id="PS51462"/>
    </source>
</evidence>
<dbReference type="Proteomes" id="UP000018466">
    <property type="component" value="Unassembled WGS sequence"/>
</dbReference>
<evidence type="ECO:0000256" key="4">
    <source>
        <dbReference type="ARBA" id="ARBA00022801"/>
    </source>
</evidence>
<comment type="caution">
    <text evidence="8">The sequence shown here is derived from an EMBL/GenBank/DDBJ whole genome shotgun (WGS) entry which is preliminary data.</text>
</comment>
<evidence type="ECO:0000256" key="2">
    <source>
        <dbReference type="ARBA" id="ARBA00001946"/>
    </source>
</evidence>
<evidence type="ECO:0000313" key="9">
    <source>
        <dbReference type="Proteomes" id="UP000018466"/>
    </source>
</evidence>
<keyword evidence="4" id="KW-0378">Hydrolase</keyword>
<comment type="cofactor">
    <cofactor evidence="1">
        <name>Mn(2+)</name>
        <dbReference type="ChEBI" id="CHEBI:29035"/>
    </cofactor>
</comment>
<dbReference type="RefSeq" id="WP_009532795.1">
    <property type="nucleotide sequence ID" value="NZ_CAJPPX010000058.1"/>
</dbReference>
<keyword evidence="3" id="KW-0479">Metal-binding</keyword>
<evidence type="ECO:0000313" key="8">
    <source>
        <dbReference type="EMBL" id="EHO17363.1"/>
    </source>
</evidence>
<organism evidence="8 9">
    <name type="scientific">Stomatobaculum longum</name>
    <dbReference type="NCBI Taxonomy" id="796942"/>
    <lineage>
        <taxon>Bacteria</taxon>
        <taxon>Bacillati</taxon>
        <taxon>Bacillota</taxon>
        <taxon>Clostridia</taxon>
        <taxon>Lachnospirales</taxon>
        <taxon>Lachnospiraceae</taxon>
        <taxon>Stomatobaculum</taxon>
    </lineage>
</organism>
<dbReference type="CDD" id="cd03426">
    <property type="entry name" value="NUDIX_CoAse_Nudt7"/>
    <property type="match status" value="1"/>
</dbReference>
<dbReference type="GeneID" id="86940724"/>
<gene>
    <name evidence="8" type="ORF">HMPREF9623_00962</name>
</gene>
<dbReference type="InterPro" id="IPR045121">
    <property type="entry name" value="CoAse"/>
</dbReference>
<name>A0AA36Y5K5_9FIRM</name>
<dbReference type="AlphaFoldDB" id="A0AA36Y5K5"/>
<dbReference type="PANTHER" id="PTHR12992">
    <property type="entry name" value="NUDIX HYDROLASE"/>
    <property type="match status" value="1"/>
</dbReference>
<dbReference type="InterPro" id="IPR015797">
    <property type="entry name" value="NUDIX_hydrolase-like_dom_sf"/>
</dbReference>
<dbReference type="SUPFAM" id="SSF55811">
    <property type="entry name" value="Nudix"/>
    <property type="match status" value="1"/>
</dbReference>
<dbReference type="InterPro" id="IPR000086">
    <property type="entry name" value="NUDIX_hydrolase_dom"/>
</dbReference>
<reference evidence="8 9" key="1">
    <citation type="submission" date="2011-10" db="EMBL/GenBank/DDBJ databases">
        <title>The Genome Sequence of Lachnospiraceae bacterium ACC2.</title>
        <authorList>
            <consortium name="The Broad Institute Genome Sequencing Platform"/>
            <person name="Earl A."/>
            <person name="Ward D."/>
            <person name="Feldgarden M."/>
            <person name="Gevers D."/>
            <person name="Sizova M."/>
            <person name="Hazen A."/>
            <person name="Epstein S."/>
            <person name="Young S.K."/>
            <person name="Zeng Q."/>
            <person name="Gargeya S."/>
            <person name="Fitzgerald M."/>
            <person name="Haas B."/>
            <person name="Abouelleil A."/>
            <person name="Alvarado L."/>
            <person name="Arachchi H.M."/>
            <person name="Berlin A."/>
            <person name="Brown A."/>
            <person name="Chapman S.B."/>
            <person name="Chen Z."/>
            <person name="Dunbar C."/>
            <person name="Freedman E."/>
            <person name="Gearin G."/>
            <person name="Goldberg J."/>
            <person name="Griggs A."/>
            <person name="Gujja S."/>
            <person name="Heiman D."/>
            <person name="Howarth C."/>
            <person name="Larson L."/>
            <person name="Lui A."/>
            <person name="MacDonald P.J.P."/>
            <person name="Montmayeur A."/>
            <person name="Murphy C."/>
            <person name="Neiman D."/>
            <person name="Pearson M."/>
            <person name="Priest M."/>
            <person name="Roberts A."/>
            <person name="Saif S."/>
            <person name="Shea T."/>
            <person name="Shenoy N."/>
            <person name="Sisk P."/>
            <person name="Stolte C."/>
            <person name="Sykes S."/>
            <person name="Wortman J."/>
            <person name="Nusbaum C."/>
            <person name="Birren B."/>
        </authorList>
    </citation>
    <scope>NUCLEOTIDE SEQUENCE [LARGE SCALE GENOMIC DNA]</scope>
    <source>
        <strain evidence="8 9">ACC2</strain>
    </source>
</reference>
<keyword evidence="5" id="KW-0460">Magnesium</keyword>
<dbReference type="PROSITE" id="PS51462">
    <property type="entry name" value="NUDIX"/>
    <property type="match status" value="1"/>
</dbReference>
<sequence length="207" mass="23137">MHFQPNDIRRALQSAPAPQKKEREAAVLLPLIEKDGELFILFERRALSLRHQPGDIALPGGGIEDGETPLEAALREVREELLVNDSQLTVLGEIGTESGPAGQKVYAFAAELKDYRGTFSPAEVDRVFTLPLSFFLTHRAEHYRGSFVARPIENFPYDRIEGGKNYPFAVRDYTIPVYPDTAPLIWGMTARVLERFVKRLLGGSATV</sequence>
<dbReference type="Gene3D" id="3.90.79.10">
    <property type="entry name" value="Nucleoside Triphosphate Pyrophosphohydrolase"/>
    <property type="match status" value="1"/>
</dbReference>
<dbReference type="EMBL" id="AGEL01000006">
    <property type="protein sequence ID" value="EHO17363.1"/>
    <property type="molecule type" value="Genomic_DNA"/>
</dbReference>
<keyword evidence="9" id="KW-1185">Reference proteome</keyword>
<dbReference type="Pfam" id="PF00293">
    <property type="entry name" value="NUDIX"/>
    <property type="match status" value="1"/>
</dbReference>
<dbReference type="GO" id="GO:0010945">
    <property type="term" value="F:coenzyme A diphosphatase activity"/>
    <property type="evidence" value="ECO:0007669"/>
    <property type="project" value="InterPro"/>
</dbReference>
<feature type="domain" description="Nudix hydrolase" evidence="7">
    <location>
        <begin position="22"/>
        <end position="153"/>
    </location>
</feature>
<evidence type="ECO:0000256" key="3">
    <source>
        <dbReference type="ARBA" id="ARBA00022723"/>
    </source>
</evidence>
<comment type="cofactor">
    <cofactor evidence="2">
        <name>Mg(2+)</name>
        <dbReference type="ChEBI" id="CHEBI:18420"/>
    </cofactor>
</comment>
<dbReference type="GO" id="GO:0046872">
    <property type="term" value="F:metal ion binding"/>
    <property type="evidence" value="ECO:0007669"/>
    <property type="project" value="UniProtKB-KW"/>
</dbReference>
<evidence type="ECO:0000256" key="1">
    <source>
        <dbReference type="ARBA" id="ARBA00001936"/>
    </source>
</evidence>